<dbReference type="Proteomes" id="UP000226080">
    <property type="component" value="Unassembled WGS sequence"/>
</dbReference>
<evidence type="ECO:0000256" key="1">
    <source>
        <dbReference type="ARBA" id="ARBA00006525"/>
    </source>
</evidence>
<reference evidence="5 8" key="1">
    <citation type="submission" date="2015-10" db="EMBL/GenBank/DDBJ databases">
        <title>Tn-seq of a polymicrobial infection.</title>
        <authorList>
            <person name="Stacy A."/>
            <person name="Rumbaugh K.P."/>
            <person name="Whiteley M."/>
        </authorList>
    </citation>
    <scope>NUCLEOTIDE SEQUENCE [LARGE SCALE GENOMIC DNA]</scope>
    <source>
        <strain evidence="5 8">624</strain>
    </source>
</reference>
<evidence type="ECO:0000313" key="6">
    <source>
        <dbReference type="EMBL" id="PHO20463.1"/>
    </source>
</evidence>
<dbReference type="PANTHER" id="PTHR43022">
    <property type="entry name" value="PROTEIN SMF"/>
    <property type="match status" value="1"/>
</dbReference>
<comment type="similarity">
    <text evidence="1">Belongs to the DprA/Smf family.</text>
</comment>
<dbReference type="InterPro" id="IPR041614">
    <property type="entry name" value="DprA_WH"/>
</dbReference>
<dbReference type="eggNOG" id="COG0758">
    <property type="taxonomic scope" value="Bacteria"/>
</dbReference>
<dbReference type="PANTHER" id="PTHR43022:SF1">
    <property type="entry name" value="PROTEIN SMF"/>
    <property type="match status" value="1"/>
</dbReference>
<dbReference type="InterPro" id="IPR057338">
    <property type="entry name" value="DprA_SAM"/>
</dbReference>
<dbReference type="SUPFAM" id="SSF102405">
    <property type="entry name" value="MCP/YpsA-like"/>
    <property type="match status" value="1"/>
</dbReference>
<evidence type="ECO:0000259" key="3">
    <source>
        <dbReference type="Pfam" id="PF17782"/>
    </source>
</evidence>
<dbReference type="Proteomes" id="UP000072236">
    <property type="component" value="Chromosome"/>
</dbReference>
<keyword evidence="9" id="KW-1185">Reference proteome</keyword>
<sequence>MNKHLALLLRLLQIPKLGPTTIHKILAQVNLSELQYYDAAAFTQMGWNAQQIQAWFHPEQRYIEPALLWGEKEGNHILDYFHPDYPELLKQIESAPPVLFVKGATSALSQQQIAIVGSRQCSSYGEYWAKYFATELTTNGFIITSGLALGIDGFCHQAAVDLKQPTIAVLGSGLEEVYPAKHRKLAQNIIEHDGALVSEFFPLQPPIAENFPRRNRIISGLSLATLIIEATERSGSLITARYALEQNREIFALPGNIQSQFSQGCHKLIKQGAMLVENVEDILENLAPQMTWKKRPQNRPHFSAIRKTTSTSLPPPVTPSHPELYNIIGYNPISADDLSTTLNLSIDQILIQLLELELQDLIISENGLYRRV</sequence>
<protein>
    <submittedName>
        <fullName evidence="5">DNA repair protein Smf</fullName>
    </submittedName>
    <submittedName>
        <fullName evidence="7">DNA-protecting protein DprA</fullName>
    </submittedName>
</protein>
<dbReference type="InterPro" id="IPR057666">
    <property type="entry name" value="DrpA_SLOG"/>
</dbReference>
<evidence type="ECO:0000259" key="4">
    <source>
        <dbReference type="Pfam" id="PF25317"/>
    </source>
</evidence>
<proteinExistence type="inferred from homology"/>
<evidence type="ECO:0000313" key="7">
    <source>
        <dbReference type="EMBL" id="TYA38959.1"/>
    </source>
</evidence>
<name>A0A142FZH0_AGGAC</name>
<dbReference type="EMBL" id="PCGW01000011">
    <property type="protein sequence ID" value="PHO20463.1"/>
    <property type="molecule type" value="Genomic_DNA"/>
</dbReference>
<dbReference type="Gene3D" id="3.40.50.450">
    <property type="match status" value="1"/>
</dbReference>
<feature type="domain" description="DprA winged helix" evidence="3">
    <location>
        <begin position="311"/>
        <end position="365"/>
    </location>
</feature>
<accession>A0A142FZH0</accession>
<dbReference type="NCBIfam" id="TIGR00732">
    <property type="entry name" value="dprA"/>
    <property type="match status" value="1"/>
</dbReference>
<feature type="domain" description="Smf/DprA SLOG" evidence="2">
    <location>
        <begin position="77"/>
        <end position="286"/>
    </location>
</feature>
<dbReference type="Pfam" id="PF25317">
    <property type="entry name" value="SAM_SMF"/>
    <property type="match status" value="1"/>
</dbReference>
<dbReference type="InterPro" id="IPR036388">
    <property type="entry name" value="WH-like_DNA-bd_sf"/>
</dbReference>
<gene>
    <name evidence="7" type="primary">dprA</name>
    <name evidence="5" type="ORF">ACT75_04300</name>
    <name evidence="6" type="ORF">CQR80_06830</name>
    <name evidence="7" type="ORF">FXB79_06055</name>
</gene>
<evidence type="ECO:0000313" key="9">
    <source>
        <dbReference type="Proteomes" id="UP000226080"/>
    </source>
</evidence>
<evidence type="ECO:0000259" key="2">
    <source>
        <dbReference type="Pfam" id="PF02481"/>
    </source>
</evidence>
<feature type="domain" description="Smf/DprA SAM" evidence="4">
    <location>
        <begin position="6"/>
        <end position="67"/>
    </location>
</feature>
<dbReference type="Proteomes" id="UP000323012">
    <property type="component" value="Unassembled WGS sequence"/>
</dbReference>
<dbReference type="InterPro" id="IPR003488">
    <property type="entry name" value="DprA"/>
</dbReference>
<dbReference type="KEGG" id="aact:ACT75_04300"/>
<dbReference type="EMBL" id="CP012959">
    <property type="protein sequence ID" value="AMQ93800.1"/>
    <property type="molecule type" value="Genomic_DNA"/>
</dbReference>
<dbReference type="OrthoDB" id="9785707at2"/>
<dbReference type="AlphaFoldDB" id="A0A142FZH0"/>
<evidence type="ECO:0000313" key="5">
    <source>
        <dbReference type="EMBL" id="AMQ93800.1"/>
    </source>
</evidence>
<dbReference type="Gene3D" id="1.10.10.10">
    <property type="entry name" value="Winged helix-like DNA-binding domain superfamily/Winged helix DNA-binding domain"/>
    <property type="match status" value="1"/>
</dbReference>
<dbReference type="RefSeq" id="WP_005540807.1">
    <property type="nucleotide sequence ID" value="NZ_CP012959.1"/>
</dbReference>
<dbReference type="GO" id="GO:0009294">
    <property type="term" value="P:DNA-mediated transformation"/>
    <property type="evidence" value="ECO:0007669"/>
    <property type="project" value="InterPro"/>
</dbReference>
<dbReference type="Pfam" id="PF17782">
    <property type="entry name" value="WHD_DprA"/>
    <property type="match status" value="1"/>
</dbReference>
<reference evidence="7 10" key="3">
    <citation type="submission" date="2019-08" db="EMBL/GenBank/DDBJ databases">
        <title>Whole genome sequencing of Aggregatibacter actinomycetemcomitans cultured from blood stream infections in Denmark reveals a novel phylogenetic lineage expressing serotype a membrane O polysaccharide.</title>
        <authorList>
            <person name="Nedergaard S."/>
            <person name="Kobel C.M."/>
            <person name="Nielsen M.B."/>
            <person name="Moeller R.T."/>
            <person name="Jensen A.B."/>
            <person name="Noerskov-Lauritsen N."/>
        </authorList>
    </citation>
    <scope>NUCLEOTIDE SEQUENCE [LARGE SCALE GENOMIC DNA]</scope>
    <source>
        <strain evidence="7 10">PN_563</strain>
    </source>
</reference>
<dbReference type="EMBL" id="VSED01000013">
    <property type="protein sequence ID" value="TYA38959.1"/>
    <property type="molecule type" value="Genomic_DNA"/>
</dbReference>
<reference evidence="6 9" key="2">
    <citation type="submission" date="2017-10" db="EMBL/GenBank/DDBJ databases">
        <title>Draft genome sequences of Aggregatibacter actinomycetemcomitans strains 310a and 310b.</title>
        <authorList>
            <person name="May A.C."/>
            <person name="Ohta H."/>
            <person name="Maeda H."/>
            <person name="Kokeguchi S."/>
            <person name="Cugini C."/>
        </authorList>
    </citation>
    <scope>NUCLEOTIDE SEQUENCE [LARGE SCALE GENOMIC DNA]</scope>
    <source>
        <strain evidence="6 9">310b</strain>
    </source>
</reference>
<evidence type="ECO:0000313" key="10">
    <source>
        <dbReference type="Proteomes" id="UP000323012"/>
    </source>
</evidence>
<evidence type="ECO:0000313" key="8">
    <source>
        <dbReference type="Proteomes" id="UP000072236"/>
    </source>
</evidence>
<dbReference type="SMR" id="A0A142FZH0"/>
<dbReference type="Pfam" id="PF02481">
    <property type="entry name" value="DNA_processg_A"/>
    <property type="match status" value="1"/>
</dbReference>
<organism evidence="7 10">
    <name type="scientific">Aggregatibacter actinomycetemcomitans</name>
    <name type="common">Actinobacillus actinomycetemcomitans</name>
    <name type="synonym">Haemophilus actinomycetemcomitans</name>
    <dbReference type="NCBI Taxonomy" id="714"/>
    <lineage>
        <taxon>Bacteria</taxon>
        <taxon>Pseudomonadati</taxon>
        <taxon>Pseudomonadota</taxon>
        <taxon>Gammaproteobacteria</taxon>
        <taxon>Pasteurellales</taxon>
        <taxon>Pasteurellaceae</taxon>
        <taxon>Aggregatibacter</taxon>
    </lineage>
</organism>